<dbReference type="Pfam" id="PF03140">
    <property type="entry name" value="DUF247"/>
    <property type="match status" value="1"/>
</dbReference>
<keyword evidence="1" id="KW-1133">Transmembrane helix</keyword>
<sequence length="475" mass="54936">MVEIQHVEIDIHVPAGVSDERNNGKDVAADEVQNLMKKLDQVPGEPFKPRPVTISRVPAWFYEINKDLSEPKIVSIGPYHHGKESVRAMEEKKWSTLRDFLARQKDVRIEVYLREMRLLEAQARECYSETVSLESKDYVMMLLLDGCFILEFLLKLKKKDLLGIFSLNWAVNCLSSDLCLLENQIPFFVIHKLFEIQNGCACGQTFQDPCSLLNLIYEVMPWPAKALQFRQPKISSNQVQHLLHLYYKGVLPDNLEGEQRDMDTGKSCLPWFKIFSRSSSTISQKSIVDIESSSIVLIPCATELHEAGVKFRKKKSARDMFDISFQDGKMEMPNIQIDNILKNYLWNMVVFEQSQRFELGQILSSYVALMDGLINTEKDVAILERSNIISNFLKNDEQAATFFNHFSESFFGLDYSNHYFRRVFKNVKEYSESKLHKHRAKLMRDYFSSPWSIISVVAATILLILTVLQTYYSAK</sequence>
<evidence type="ECO:0000313" key="2">
    <source>
        <dbReference type="EMBL" id="KAJ3685463.1"/>
    </source>
</evidence>
<keyword evidence="1" id="KW-0472">Membrane</keyword>
<dbReference type="AlphaFoldDB" id="A0AAD5Z1X1"/>
<accession>A0AAD5Z1X1</accession>
<proteinExistence type="predicted"/>
<keyword evidence="1" id="KW-0812">Transmembrane</keyword>
<feature type="transmembrane region" description="Helical" evidence="1">
    <location>
        <begin position="451"/>
        <end position="472"/>
    </location>
</feature>
<evidence type="ECO:0000313" key="3">
    <source>
        <dbReference type="Proteomes" id="UP001210211"/>
    </source>
</evidence>
<dbReference type="Proteomes" id="UP001210211">
    <property type="component" value="Unassembled WGS sequence"/>
</dbReference>
<protein>
    <submittedName>
        <fullName evidence="2">Uncharacterized protein</fullName>
    </submittedName>
</protein>
<dbReference type="PANTHER" id="PTHR31170">
    <property type="entry name" value="BNAC04G53230D PROTEIN"/>
    <property type="match status" value="1"/>
</dbReference>
<dbReference type="PANTHER" id="PTHR31170:SF25">
    <property type="entry name" value="BNAA09G04570D PROTEIN"/>
    <property type="match status" value="1"/>
</dbReference>
<comment type="caution">
    <text evidence="2">The sequence shown here is derived from an EMBL/GenBank/DDBJ whole genome shotgun (WGS) entry which is preliminary data.</text>
</comment>
<name>A0AAD5Z1X1_9POAL</name>
<gene>
    <name evidence="2" type="ORF">LUZ61_014627</name>
</gene>
<reference evidence="2 3" key="1">
    <citation type="journal article" date="2022" name="Cell">
        <title>Repeat-based holocentromeres influence genome architecture and karyotype evolution.</title>
        <authorList>
            <person name="Hofstatter P.G."/>
            <person name="Thangavel G."/>
            <person name="Lux T."/>
            <person name="Neumann P."/>
            <person name="Vondrak T."/>
            <person name="Novak P."/>
            <person name="Zhang M."/>
            <person name="Costa L."/>
            <person name="Castellani M."/>
            <person name="Scott A."/>
            <person name="Toegelov H."/>
            <person name="Fuchs J."/>
            <person name="Mata-Sucre Y."/>
            <person name="Dias Y."/>
            <person name="Vanzela A.L.L."/>
            <person name="Huettel B."/>
            <person name="Almeida C.C.S."/>
            <person name="Simkova H."/>
            <person name="Souza G."/>
            <person name="Pedrosa-Harand A."/>
            <person name="Macas J."/>
            <person name="Mayer K.F.X."/>
            <person name="Houben A."/>
            <person name="Marques A."/>
        </authorList>
    </citation>
    <scope>NUCLEOTIDE SEQUENCE [LARGE SCALE GENOMIC DNA]</scope>
    <source>
        <strain evidence="2">RhyTen1mFocal</strain>
    </source>
</reference>
<keyword evidence="3" id="KW-1185">Reference proteome</keyword>
<organism evidence="2 3">
    <name type="scientific">Rhynchospora tenuis</name>
    <dbReference type="NCBI Taxonomy" id="198213"/>
    <lineage>
        <taxon>Eukaryota</taxon>
        <taxon>Viridiplantae</taxon>
        <taxon>Streptophyta</taxon>
        <taxon>Embryophyta</taxon>
        <taxon>Tracheophyta</taxon>
        <taxon>Spermatophyta</taxon>
        <taxon>Magnoliopsida</taxon>
        <taxon>Liliopsida</taxon>
        <taxon>Poales</taxon>
        <taxon>Cyperaceae</taxon>
        <taxon>Cyperoideae</taxon>
        <taxon>Rhynchosporeae</taxon>
        <taxon>Rhynchospora</taxon>
    </lineage>
</organism>
<dbReference type="EMBL" id="JAMRDG010000002">
    <property type="protein sequence ID" value="KAJ3685463.1"/>
    <property type="molecule type" value="Genomic_DNA"/>
</dbReference>
<evidence type="ECO:0000256" key="1">
    <source>
        <dbReference type="SAM" id="Phobius"/>
    </source>
</evidence>
<dbReference type="InterPro" id="IPR004158">
    <property type="entry name" value="DUF247_pln"/>
</dbReference>